<keyword evidence="4" id="KW-0472">Membrane</keyword>
<dbReference type="SUPFAM" id="SSF53474">
    <property type="entry name" value="alpha/beta-Hydrolases"/>
    <property type="match status" value="1"/>
</dbReference>
<gene>
    <name evidence="7" type="ORF">OKIOD_LOCUS14804</name>
</gene>
<evidence type="ECO:0000313" key="7">
    <source>
        <dbReference type="EMBL" id="CAG5111765.1"/>
    </source>
</evidence>
<evidence type="ECO:0000256" key="1">
    <source>
        <dbReference type="ARBA" id="ARBA00007387"/>
    </source>
</evidence>
<name>A0ABN7T273_OIKDI</name>
<evidence type="ECO:0000256" key="3">
    <source>
        <dbReference type="ARBA" id="ARBA00022989"/>
    </source>
</evidence>
<evidence type="ECO:0000256" key="5">
    <source>
        <dbReference type="ARBA" id="ARBA00023242"/>
    </source>
</evidence>
<accession>A0ABN7T273</accession>
<proteinExistence type="inferred from homology"/>
<organism evidence="7 8">
    <name type="scientific">Oikopleura dioica</name>
    <name type="common">Tunicate</name>
    <dbReference type="NCBI Taxonomy" id="34765"/>
    <lineage>
        <taxon>Eukaryota</taxon>
        <taxon>Metazoa</taxon>
        <taxon>Chordata</taxon>
        <taxon>Tunicata</taxon>
        <taxon>Appendicularia</taxon>
        <taxon>Copelata</taxon>
        <taxon>Oikopleuridae</taxon>
        <taxon>Oikopleura</taxon>
    </lineage>
</organism>
<dbReference type="InterPro" id="IPR029058">
    <property type="entry name" value="AB_hydrolase_fold"/>
</dbReference>
<evidence type="ECO:0000256" key="4">
    <source>
        <dbReference type="ARBA" id="ARBA00023136"/>
    </source>
</evidence>
<dbReference type="EMBL" id="OU015567">
    <property type="protein sequence ID" value="CAG5111765.1"/>
    <property type="molecule type" value="Genomic_DNA"/>
</dbReference>
<reference evidence="7 8" key="1">
    <citation type="submission" date="2021-04" db="EMBL/GenBank/DDBJ databases">
        <authorList>
            <person name="Bliznina A."/>
        </authorList>
    </citation>
    <scope>NUCLEOTIDE SEQUENCE [LARGE SCALE GENOMIC DNA]</scope>
</reference>
<comment type="subcellular location">
    <subcellularLocation>
        <location evidence="6">Nucleus outer membrane</location>
        <topology evidence="6">Single-pass membrane protein</topology>
    </subcellularLocation>
</comment>
<comment type="similarity">
    <text evidence="1">Belongs to the TMEM53 family.</text>
</comment>
<keyword evidence="8" id="KW-1185">Reference proteome</keyword>
<dbReference type="PANTHER" id="PTHR12265">
    <property type="entry name" value="TRANSMEMBRANE PROTEIN 53"/>
    <property type="match status" value="1"/>
</dbReference>
<evidence type="ECO:0000313" key="8">
    <source>
        <dbReference type="Proteomes" id="UP001158576"/>
    </source>
</evidence>
<evidence type="ECO:0000256" key="6">
    <source>
        <dbReference type="ARBA" id="ARBA00034303"/>
    </source>
</evidence>
<protein>
    <submittedName>
        <fullName evidence="7">Oidioi.mRNA.OKI2018_I69.chr2.g6039.t1.cds</fullName>
    </submittedName>
</protein>
<keyword evidence="5" id="KW-0539">Nucleus</keyword>
<dbReference type="Pfam" id="PF05705">
    <property type="entry name" value="DUF829"/>
    <property type="match status" value="1"/>
</dbReference>
<evidence type="ECO:0000256" key="2">
    <source>
        <dbReference type="ARBA" id="ARBA00022692"/>
    </source>
</evidence>
<dbReference type="InterPro" id="IPR008547">
    <property type="entry name" value="DUF829_TMEM53"/>
</dbReference>
<keyword evidence="2" id="KW-0812">Transmembrane</keyword>
<keyword evidence="3" id="KW-1133">Transmembrane helix</keyword>
<dbReference type="PANTHER" id="PTHR12265:SF30">
    <property type="entry name" value="TRANSMEMBRANE PROTEIN 53"/>
    <property type="match status" value="1"/>
</dbReference>
<dbReference type="Proteomes" id="UP001158576">
    <property type="component" value="Chromosome 2"/>
</dbReference>
<sequence>MLRVGREQIRAVTRVPIITRPSVPAENSQFIILSGWAGARPKTLKRYAEMYEEMGHSSVMVGVDLTAVKNSEKGAALAKQQTFWDENERAMYTEMMEEYMKPLWEEHPDLEKVSPIVHTFSNNGIQTWFNLTDVFQPHKGVIFDSGPACPPDWDVPGKIFRLNNPNAPLMIKIAVTLVMNSAYSFRGLAKYKKEGMLIPDDLMAMIPPQIGTAPSLFIAAEHDTLTPPSSVEKERNRTRDFGLSTTEYHVLNGGHCTMLRDDGENYKRVIENWIKTLDK</sequence>